<dbReference type="AlphaFoldDB" id="A0A183HUR0"/>
<evidence type="ECO:0000256" key="1">
    <source>
        <dbReference type="SAM" id="Coils"/>
    </source>
</evidence>
<keyword evidence="1" id="KW-0175">Coiled coil</keyword>
<sequence length="106" mass="12370">MIASKMDADVGTMEEKRRIIDLTLKHQAKLDEIQMELNWKSQKLQEQLQINQTLSTNLENVKEKLNAGDCEDSGLIQNSTEVLKRYENEISELKKKLAQYVYFFGF</sequence>
<feature type="coiled-coil region" evidence="1">
    <location>
        <begin position="44"/>
        <end position="96"/>
    </location>
</feature>
<name>A0A183HUR0_9BILA</name>
<dbReference type="Proteomes" id="UP000267606">
    <property type="component" value="Unassembled WGS sequence"/>
</dbReference>
<dbReference type="STRING" id="387005.A0A183HUR0"/>
<keyword evidence="3" id="KW-1185">Reference proteome</keyword>
<evidence type="ECO:0000313" key="3">
    <source>
        <dbReference type="Proteomes" id="UP000267606"/>
    </source>
</evidence>
<proteinExistence type="predicted"/>
<organism evidence="4">
    <name type="scientific">Onchocerca flexuosa</name>
    <dbReference type="NCBI Taxonomy" id="387005"/>
    <lineage>
        <taxon>Eukaryota</taxon>
        <taxon>Metazoa</taxon>
        <taxon>Ecdysozoa</taxon>
        <taxon>Nematoda</taxon>
        <taxon>Chromadorea</taxon>
        <taxon>Rhabditida</taxon>
        <taxon>Spirurina</taxon>
        <taxon>Spiruromorpha</taxon>
        <taxon>Filarioidea</taxon>
        <taxon>Onchocercidae</taxon>
        <taxon>Onchocerca</taxon>
    </lineage>
</organism>
<accession>A0A183HUR0</accession>
<protein>
    <submittedName>
        <fullName evidence="2 4">Uncharacterized protein</fullName>
    </submittedName>
</protein>
<evidence type="ECO:0000313" key="2">
    <source>
        <dbReference type="EMBL" id="VDO74842.1"/>
    </source>
</evidence>
<gene>
    <name evidence="2" type="ORF">OFLC_LOCUS11219</name>
</gene>
<reference evidence="2 3" key="2">
    <citation type="submission" date="2018-11" db="EMBL/GenBank/DDBJ databases">
        <authorList>
            <consortium name="Pathogen Informatics"/>
        </authorList>
    </citation>
    <scope>NUCLEOTIDE SEQUENCE [LARGE SCALE GENOMIC DNA]</scope>
</reference>
<dbReference type="WBParaSite" id="OFLC_0001122201-mRNA-1">
    <property type="protein sequence ID" value="OFLC_0001122201-mRNA-1"/>
    <property type="gene ID" value="OFLC_0001122201"/>
</dbReference>
<evidence type="ECO:0000313" key="4">
    <source>
        <dbReference type="WBParaSite" id="OFLC_0001122201-mRNA-1"/>
    </source>
</evidence>
<reference evidence="4" key="1">
    <citation type="submission" date="2016-06" db="UniProtKB">
        <authorList>
            <consortium name="WormBaseParasite"/>
        </authorList>
    </citation>
    <scope>IDENTIFICATION</scope>
</reference>
<dbReference type="EMBL" id="UZAJ01015927">
    <property type="protein sequence ID" value="VDO74842.1"/>
    <property type="molecule type" value="Genomic_DNA"/>
</dbReference>